<dbReference type="AlphaFoldDB" id="A0A562ZUE7"/>
<comment type="caution">
    <text evidence="1">The sequence shown here is derived from an EMBL/GenBank/DDBJ whole genome shotgun (WGS) entry which is preliminary data.</text>
</comment>
<protein>
    <submittedName>
        <fullName evidence="1">Uncharacterized protein</fullName>
    </submittedName>
</protein>
<gene>
    <name evidence="1" type="ORF">FN976_08205</name>
</gene>
<reference evidence="1 2" key="1">
    <citation type="submission" date="2019-07" db="EMBL/GenBank/DDBJ databases">
        <title>Caenimonas sedimenti sp. nov., isolated from activated sludge.</title>
        <authorList>
            <person name="Xu J."/>
        </authorList>
    </citation>
    <scope>NUCLEOTIDE SEQUENCE [LARGE SCALE GENOMIC DNA]</scope>
    <source>
        <strain evidence="1 2">HX-9-20</strain>
    </source>
</reference>
<dbReference type="EMBL" id="VOBQ01000005">
    <property type="protein sequence ID" value="TWO71958.1"/>
    <property type="molecule type" value="Genomic_DNA"/>
</dbReference>
<sequence length="98" mass="10845">MKKSLRDYFKWFDQCGKARQSRILPTGGTALHAIPRGSRRAGRLQMTASKTARSIAQRSLLCGQDPALPGLTTPIRSPENCVSNFPVHGYVETRTGWS</sequence>
<name>A0A562ZUE7_9BURK</name>
<accession>A0A562ZUE7</accession>
<keyword evidence="2" id="KW-1185">Reference proteome</keyword>
<dbReference type="RefSeq" id="WP_145892518.1">
    <property type="nucleotide sequence ID" value="NZ_VOBQ01000005.1"/>
</dbReference>
<evidence type="ECO:0000313" key="2">
    <source>
        <dbReference type="Proteomes" id="UP000318199"/>
    </source>
</evidence>
<proteinExistence type="predicted"/>
<organism evidence="1 2">
    <name type="scientific">Caenimonas sedimenti</name>
    <dbReference type="NCBI Taxonomy" id="2596921"/>
    <lineage>
        <taxon>Bacteria</taxon>
        <taxon>Pseudomonadati</taxon>
        <taxon>Pseudomonadota</taxon>
        <taxon>Betaproteobacteria</taxon>
        <taxon>Burkholderiales</taxon>
        <taxon>Comamonadaceae</taxon>
        <taxon>Caenimonas</taxon>
    </lineage>
</organism>
<evidence type="ECO:0000313" key="1">
    <source>
        <dbReference type="EMBL" id="TWO71958.1"/>
    </source>
</evidence>
<dbReference type="Proteomes" id="UP000318199">
    <property type="component" value="Unassembled WGS sequence"/>
</dbReference>